<feature type="chain" id="PRO_5036229539" description="DUF19 domain-containing protein" evidence="1">
    <location>
        <begin position="25"/>
        <end position="214"/>
    </location>
</feature>
<dbReference type="OrthoDB" id="9990474at2759"/>
<evidence type="ECO:0000313" key="4">
    <source>
        <dbReference type="EMBL" id="CAF2211378.1"/>
    </source>
</evidence>
<organism evidence="2 5">
    <name type="scientific">Rotaria magnacalcarata</name>
    <dbReference type="NCBI Taxonomy" id="392030"/>
    <lineage>
        <taxon>Eukaryota</taxon>
        <taxon>Metazoa</taxon>
        <taxon>Spiralia</taxon>
        <taxon>Gnathifera</taxon>
        <taxon>Rotifera</taxon>
        <taxon>Eurotatoria</taxon>
        <taxon>Bdelloidea</taxon>
        <taxon>Philodinida</taxon>
        <taxon>Philodinidae</taxon>
        <taxon>Rotaria</taxon>
    </lineage>
</organism>
<dbReference type="EMBL" id="CAJNRF010016771">
    <property type="protein sequence ID" value="CAF2211378.1"/>
    <property type="molecule type" value="Genomic_DNA"/>
</dbReference>
<dbReference type="EMBL" id="CAJNRG010005633">
    <property type="protein sequence ID" value="CAF2079502.1"/>
    <property type="molecule type" value="Genomic_DNA"/>
</dbReference>
<protein>
    <recommendedName>
        <fullName evidence="6">DUF19 domain-containing protein</fullName>
    </recommendedName>
</protein>
<accession>A0A816AFJ3</accession>
<comment type="caution">
    <text evidence="2">The sequence shown here is derived from an EMBL/GenBank/DDBJ whole genome shotgun (WGS) entry which is preliminary data.</text>
</comment>
<gene>
    <name evidence="2" type="ORF">KQP761_LOCUS21602</name>
    <name evidence="4" type="ORF">WKI299_LOCUS35021</name>
    <name evidence="3" type="ORF">XDN619_LOCUS14320</name>
</gene>
<dbReference type="Proteomes" id="UP000663856">
    <property type="component" value="Unassembled WGS sequence"/>
</dbReference>
<proteinExistence type="predicted"/>
<dbReference type="AlphaFoldDB" id="A0A816AFJ3"/>
<keyword evidence="1" id="KW-0732">Signal</keyword>
<evidence type="ECO:0000313" key="3">
    <source>
        <dbReference type="EMBL" id="CAF2079502.1"/>
    </source>
</evidence>
<dbReference type="EMBL" id="CAJNOW010011201">
    <property type="protein sequence ID" value="CAF1594962.1"/>
    <property type="molecule type" value="Genomic_DNA"/>
</dbReference>
<evidence type="ECO:0008006" key="6">
    <source>
        <dbReference type="Google" id="ProtNLM"/>
    </source>
</evidence>
<evidence type="ECO:0000256" key="1">
    <source>
        <dbReference type="SAM" id="SignalP"/>
    </source>
</evidence>
<feature type="signal peptide" evidence="1">
    <location>
        <begin position="1"/>
        <end position="24"/>
    </location>
</feature>
<dbReference type="Proteomes" id="UP000663834">
    <property type="component" value="Unassembled WGS sequence"/>
</dbReference>
<evidence type="ECO:0000313" key="5">
    <source>
        <dbReference type="Proteomes" id="UP000663834"/>
    </source>
</evidence>
<sequence>MIMICGRSINILLFIALILNFVVANGHNKINEKCDDNTVNMHMLECYKKYIDDTIDLTSPENAYYMEGSLLCQAYNKSASYRQCLYSIFDVDQICSLEHFPFSYEYSKIYWKLVMSSCNVPKTDHCHPSRLSQQVLMKCHYSFDDKYPTKCTEFLRSVKCMEEHEMELIPLTHGFECSRNKAFYYYYGDLAARLQLSINICEQEPLSLKKKFHS</sequence>
<evidence type="ECO:0000313" key="2">
    <source>
        <dbReference type="EMBL" id="CAF1594962.1"/>
    </source>
</evidence>
<reference evidence="2" key="1">
    <citation type="submission" date="2021-02" db="EMBL/GenBank/DDBJ databases">
        <authorList>
            <person name="Nowell W R."/>
        </authorList>
    </citation>
    <scope>NUCLEOTIDE SEQUENCE</scope>
</reference>
<name>A0A816AFJ3_9BILA</name>
<dbReference type="Proteomes" id="UP000663887">
    <property type="component" value="Unassembled WGS sequence"/>
</dbReference>